<evidence type="ECO:0000256" key="6">
    <source>
        <dbReference type="ARBA" id="ARBA00023163"/>
    </source>
</evidence>
<protein>
    <submittedName>
        <fullName evidence="8">Uncharacterized protein</fullName>
    </submittedName>
</protein>
<evidence type="ECO:0000256" key="4">
    <source>
        <dbReference type="ARBA" id="ARBA00022833"/>
    </source>
</evidence>
<dbReference type="EMBL" id="JYDJ01000541">
    <property type="protein sequence ID" value="KRX34607.1"/>
    <property type="molecule type" value="Genomic_DNA"/>
</dbReference>
<keyword evidence="5" id="KW-0805">Transcription regulation</keyword>
<evidence type="ECO:0000256" key="1">
    <source>
        <dbReference type="ARBA" id="ARBA00004123"/>
    </source>
</evidence>
<dbReference type="SUPFAM" id="SSF103637">
    <property type="entry name" value="CCHHC domain"/>
    <property type="match status" value="1"/>
</dbReference>
<gene>
    <name evidence="8" type="ORF">T05_11925</name>
</gene>
<evidence type="ECO:0000256" key="5">
    <source>
        <dbReference type="ARBA" id="ARBA00023015"/>
    </source>
</evidence>
<accession>A0A0V0T6E5</accession>
<keyword evidence="9" id="KW-1185">Reference proteome</keyword>
<dbReference type="GO" id="GO:0006355">
    <property type="term" value="P:regulation of DNA-templated transcription"/>
    <property type="evidence" value="ECO:0007669"/>
    <property type="project" value="InterPro"/>
</dbReference>
<dbReference type="GO" id="GO:0005634">
    <property type="term" value="C:nucleus"/>
    <property type="evidence" value="ECO:0007669"/>
    <property type="project" value="UniProtKB-SubCell"/>
</dbReference>
<comment type="caution">
    <text evidence="8">The sequence shown here is derived from an EMBL/GenBank/DDBJ whole genome shotgun (WGS) entry which is preliminary data.</text>
</comment>
<evidence type="ECO:0000313" key="8">
    <source>
        <dbReference type="EMBL" id="KRX34607.1"/>
    </source>
</evidence>
<proteinExistence type="predicted"/>
<evidence type="ECO:0000256" key="3">
    <source>
        <dbReference type="ARBA" id="ARBA00022771"/>
    </source>
</evidence>
<dbReference type="InterPro" id="IPR036060">
    <property type="entry name" value="Znf_C2H2C_sf"/>
</dbReference>
<dbReference type="Gene3D" id="4.10.320.30">
    <property type="match status" value="1"/>
</dbReference>
<dbReference type="GO" id="GO:0008270">
    <property type="term" value="F:zinc ion binding"/>
    <property type="evidence" value="ECO:0007669"/>
    <property type="project" value="UniProtKB-KW"/>
</dbReference>
<keyword evidence="7" id="KW-0539">Nucleus</keyword>
<organism evidence="8 9">
    <name type="scientific">Trichinella murrelli</name>
    <dbReference type="NCBI Taxonomy" id="144512"/>
    <lineage>
        <taxon>Eukaryota</taxon>
        <taxon>Metazoa</taxon>
        <taxon>Ecdysozoa</taxon>
        <taxon>Nematoda</taxon>
        <taxon>Enoplea</taxon>
        <taxon>Dorylaimia</taxon>
        <taxon>Trichinellida</taxon>
        <taxon>Trichinellidae</taxon>
        <taxon>Trichinella</taxon>
    </lineage>
</organism>
<evidence type="ECO:0000313" key="9">
    <source>
        <dbReference type="Proteomes" id="UP000055048"/>
    </source>
</evidence>
<keyword evidence="3" id="KW-0863">Zinc-finger</keyword>
<keyword evidence="2" id="KW-0479">Metal-binding</keyword>
<dbReference type="InterPro" id="IPR002515">
    <property type="entry name" value="Znf_C2H2C"/>
</dbReference>
<dbReference type="Proteomes" id="UP000055048">
    <property type="component" value="Unassembled WGS sequence"/>
</dbReference>
<dbReference type="Pfam" id="PF01530">
    <property type="entry name" value="zf-C2HC"/>
    <property type="match status" value="1"/>
</dbReference>
<sequence length="123" mass="13868">MPKIRKNGKELANLKPLKTESYISSSRAVIGKCPYPKCTGEGHLSGKFDTHLFIEACPLKQKLTPETCVVRIFRKLFAKYRDLLKSSISKSDDFLFGGRSINNDNLAAIRATFVSERDTKQDK</sequence>
<evidence type="ECO:0000256" key="2">
    <source>
        <dbReference type="ARBA" id="ARBA00022723"/>
    </source>
</evidence>
<evidence type="ECO:0000256" key="7">
    <source>
        <dbReference type="ARBA" id="ARBA00023242"/>
    </source>
</evidence>
<keyword evidence="6" id="KW-0804">Transcription</keyword>
<dbReference type="AlphaFoldDB" id="A0A0V0T6E5"/>
<reference evidence="8 9" key="1">
    <citation type="submission" date="2015-01" db="EMBL/GenBank/DDBJ databases">
        <title>Evolution of Trichinella species and genotypes.</title>
        <authorList>
            <person name="Korhonen P.K."/>
            <person name="Edoardo P."/>
            <person name="Giuseppe L.R."/>
            <person name="Gasser R.B."/>
        </authorList>
    </citation>
    <scope>NUCLEOTIDE SEQUENCE [LARGE SCALE GENOMIC DNA]</scope>
    <source>
        <strain evidence="8">ISS417</strain>
    </source>
</reference>
<keyword evidence="4" id="KW-0862">Zinc</keyword>
<name>A0A0V0T6E5_9BILA</name>
<comment type="subcellular location">
    <subcellularLocation>
        <location evidence="1">Nucleus</location>
    </subcellularLocation>
</comment>
<dbReference type="PROSITE" id="PS51802">
    <property type="entry name" value="ZF_CCHHC"/>
    <property type="match status" value="1"/>
</dbReference>